<sequence length="576" mass="62483">MNASPNQQTTEEVAGIARWRFALVMAVFGCLLAAVLVRLVMLHTIDQPFLFEQGEKRTVRQEVQPAMRGMITDRFGKPLAVSAPVVNLWINPQQVNIQQLPLAAKDLGLPAAQLVKKMERAASEGRSFVYLKRQAEPELARRVLDHRIAGIYGEDDFRRFYPAAEVTAHTVGIVNIDGKGQEGLELAFDEYLQGQEGSRQVVKDLYGNVIKQLQVNAVATPGQTLALTLDLRLQYLAYRELKAAVAQHHAQSGSAVLLDARTGDVLALVGQPSYNPNNRAGLRAEHMRNRAVADVIEPGSTMKPFTVAAALQSGRFSPSTEINTSPGYVRVKNKTIRDHRDYGVLDITGVITKSSNVGVTYLSRELGADNMWDFLSKAGIGQASVLGFPGEAVGSLPYPEQLDALRLATVSYGYGLSVSPLQLAHAYTAFTQKGCIRPVRLIKANSSDENCQRVMSEKVARQVLNMLETVTGKGGTGTRARVDGYRVGGKTGTAHKVGRQGYEDSEYTAVFAGVAPISDPELVLVVVVDAPQGKEYYGGEVAAPVFSRIMEQALRLRQVAPDDGKVPTLQMAGGPA</sequence>
<dbReference type="SUPFAM" id="SSF56519">
    <property type="entry name" value="Penicillin binding protein dimerisation domain"/>
    <property type="match status" value="1"/>
</dbReference>
<keyword evidence="8 16" id="KW-0378">Hydrolase</keyword>
<dbReference type="InterPro" id="IPR036138">
    <property type="entry name" value="PBP_dimer_sf"/>
</dbReference>
<evidence type="ECO:0000259" key="18">
    <source>
        <dbReference type="Pfam" id="PF03717"/>
    </source>
</evidence>
<dbReference type="HAMAP" id="MF_02080">
    <property type="entry name" value="FtsI_transpept"/>
    <property type="match status" value="1"/>
</dbReference>
<comment type="subcellular location">
    <subcellularLocation>
        <location evidence="16">Cell inner membrane</location>
        <topology evidence="16">Single-pass membrane protein</topology>
    </subcellularLocation>
    <subcellularLocation>
        <location evidence="1">Membrane</location>
    </subcellularLocation>
</comment>
<keyword evidence="13 16" id="KW-0717">Septation</keyword>
<keyword evidence="15 16" id="KW-0961">Cell wall biogenesis/degradation</keyword>
<keyword evidence="12 16" id="KW-0472">Membrane</keyword>
<comment type="function">
    <text evidence="16">Catalyzes cross-linking of the peptidoglycan cell wall at the division septum.</text>
</comment>
<feature type="transmembrane region" description="Helical" evidence="16">
    <location>
        <begin position="21"/>
        <end position="41"/>
    </location>
</feature>
<keyword evidence="7 16" id="KW-0812">Transmembrane</keyword>
<proteinExistence type="inferred from homology"/>
<protein>
    <recommendedName>
        <fullName evidence="16">Peptidoglycan D,D-transpeptidase FtsI</fullName>
        <ecNumber evidence="16">3.4.16.4</ecNumber>
    </recommendedName>
    <alternativeName>
        <fullName evidence="16">Penicillin-binding protein 3</fullName>
        <shortName evidence="16">PBP-3</shortName>
    </alternativeName>
</protein>
<evidence type="ECO:0000256" key="10">
    <source>
        <dbReference type="ARBA" id="ARBA00022984"/>
    </source>
</evidence>
<evidence type="ECO:0000256" key="15">
    <source>
        <dbReference type="ARBA" id="ARBA00023316"/>
    </source>
</evidence>
<evidence type="ECO:0000256" key="9">
    <source>
        <dbReference type="ARBA" id="ARBA00022960"/>
    </source>
</evidence>
<evidence type="ECO:0000313" key="19">
    <source>
        <dbReference type="EMBL" id="MCA6063628.1"/>
    </source>
</evidence>
<dbReference type="RefSeq" id="WP_225673808.1">
    <property type="nucleotide sequence ID" value="NZ_JAEDAH010000042.1"/>
</dbReference>
<evidence type="ECO:0000256" key="1">
    <source>
        <dbReference type="ARBA" id="ARBA00004370"/>
    </source>
</evidence>
<comment type="similarity">
    <text evidence="16">Belongs to the transpeptidase family. FtsI subfamily.</text>
</comment>
<comment type="catalytic activity">
    <reaction evidence="16">
        <text>Preferential cleavage: (Ac)2-L-Lys-D-Ala-|-D-Ala. Also transpeptidation of peptidyl-alanyl moieties that are N-acyl substituents of D-alanine.</text>
        <dbReference type="EC" id="3.4.16.4"/>
    </reaction>
</comment>
<dbReference type="InterPro" id="IPR050515">
    <property type="entry name" value="Beta-lactam/transpept"/>
</dbReference>
<dbReference type="EMBL" id="JAEDAH010000042">
    <property type="protein sequence ID" value="MCA6063628.1"/>
    <property type="molecule type" value="Genomic_DNA"/>
</dbReference>
<evidence type="ECO:0000256" key="5">
    <source>
        <dbReference type="ARBA" id="ARBA00022645"/>
    </source>
</evidence>
<dbReference type="Gene3D" id="3.30.450.330">
    <property type="match status" value="1"/>
</dbReference>
<dbReference type="Proteomes" id="UP000714380">
    <property type="component" value="Unassembled WGS sequence"/>
</dbReference>
<evidence type="ECO:0000256" key="14">
    <source>
        <dbReference type="ARBA" id="ARBA00023306"/>
    </source>
</evidence>
<accession>A0ABS7ZPK9</accession>
<feature type="domain" description="Penicillin-binding protein dimerisation" evidence="18">
    <location>
        <begin position="64"/>
        <end position="213"/>
    </location>
</feature>
<feature type="active site" description="Acyl-ester intermediate" evidence="16">
    <location>
        <position position="300"/>
    </location>
</feature>
<evidence type="ECO:0000256" key="7">
    <source>
        <dbReference type="ARBA" id="ARBA00022692"/>
    </source>
</evidence>
<dbReference type="InterPro" id="IPR001460">
    <property type="entry name" value="PCN-bd_Tpept"/>
</dbReference>
<feature type="domain" description="Penicillin-binding protein transpeptidase" evidence="17">
    <location>
        <begin position="253"/>
        <end position="551"/>
    </location>
</feature>
<dbReference type="Gene3D" id="3.90.1310.10">
    <property type="entry name" value="Penicillin-binding protein 2a (Domain 2)"/>
    <property type="match status" value="1"/>
</dbReference>
<keyword evidence="20" id="KW-1185">Reference proteome</keyword>
<evidence type="ECO:0000256" key="11">
    <source>
        <dbReference type="ARBA" id="ARBA00022989"/>
    </source>
</evidence>
<keyword evidence="9 16" id="KW-0133">Cell shape</keyword>
<keyword evidence="2 16" id="KW-1003">Cell membrane</keyword>
<dbReference type="PANTHER" id="PTHR30627">
    <property type="entry name" value="PEPTIDOGLYCAN D,D-TRANSPEPTIDASE"/>
    <property type="match status" value="1"/>
</dbReference>
<reference evidence="19 20" key="1">
    <citation type="submission" date="2020-12" db="EMBL/GenBank/DDBJ databases">
        <title>Novel Thalassolituus-related marine hydrocarbonoclastic bacteria mediated algae-derived hydrocarbons mineralization in twilight zone of the northern South China Sea.</title>
        <authorList>
            <person name="Dong C."/>
        </authorList>
    </citation>
    <scope>NUCLEOTIDE SEQUENCE [LARGE SCALE GENOMIC DNA]</scope>
    <source>
        <strain evidence="19 20">IMCC1826</strain>
    </source>
</reference>
<dbReference type="SUPFAM" id="SSF56601">
    <property type="entry name" value="beta-lactamase/transpeptidase-like"/>
    <property type="match status" value="1"/>
</dbReference>
<gene>
    <name evidence="16" type="primary">ftsI</name>
    <name evidence="19" type="ORF">I9W95_08405</name>
</gene>
<dbReference type="Pfam" id="PF00905">
    <property type="entry name" value="Transpeptidase"/>
    <property type="match status" value="1"/>
</dbReference>
<keyword evidence="4 16" id="KW-0132">Cell division</keyword>
<evidence type="ECO:0000313" key="20">
    <source>
        <dbReference type="Proteomes" id="UP000714380"/>
    </source>
</evidence>
<evidence type="ECO:0000256" key="2">
    <source>
        <dbReference type="ARBA" id="ARBA00022475"/>
    </source>
</evidence>
<evidence type="ECO:0000256" key="13">
    <source>
        <dbReference type="ARBA" id="ARBA00023210"/>
    </source>
</evidence>
<evidence type="ECO:0000256" key="6">
    <source>
        <dbReference type="ARBA" id="ARBA00022670"/>
    </source>
</evidence>
<evidence type="ECO:0000256" key="3">
    <source>
        <dbReference type="ARBA" id="ARBA00022519"/>
    </source>
</evidence>
<keyword evidence="10 16" id="KW-0573">Peptidoglycan synthesis</keyword>
<organism evidence="19 20">
    <name type="scientific">Thalassolituus marinus</name>
    <dbReference type="NCBI Taxonomy" id="671053"/>
    <lineage>
        <taxon>Bacteria</taxon>
        <taxon>Pseudomonadati</taxon>
        <taxon>Pseudomonadota</taxon>
        <taxon>Gammaproteobacteria</taxon>
        <taxon>Oceanospirillales</taxon>
        <taxon>Oceanospirillaceae</taxon>
        <taxon>Thalassolituus</taxon>
    </lineage>
</organism>
<dbReference type="InterPro" id="IPR005311">
    <property type="entry name" value="PBP_dimer"/>
</dbReference>
<evidence type="ECO:0000259" key="17">
    <source>
        <dbReference type="Pfam" id="PF00905"/>
    </source>
</evidence>
<dbReference type="InterPro" id="IPR012338">
    <property type="entry name" value="Beta-lactam/transpept-like"/>
</dbReference>
<evidence type="ECO:0000256" key="4">
    <source>
        <dbReference type="ARBA" id="ARBA00022618"/>
    </source>
</evidence>
<comment type="pathway">
    <text evidence="16">Cell wall biogenesis; peptidoglycan biosynthesis.</text>
</comment>
<keyword evidence="5 16" id="KW-0121">Carboxypeptidase</keyword>
<evidence type="ECO:0000256" key="12">
    <source>
        <dbReference type="ARBA" id="ARBA00023136"/>
    </source>
</evidence>
<dbReference type="EC" id="3.4.16.4" evidence="16"/>
<comment type="caution">
    <text evidence="19">The sequence shown here is derived from an EMBL/GenBank/DDBJ whole genome shotgun (WGS) entry which is preliminary data.</text>
</comment>
<keyword evidence="14 16" id="KW-0131">Cell cycle</keyword>
<evidence type="ECO:0000256" key="8">
    <source>
        <dbReference type="ARBA" id="ARBA00022801"/>
    </source>
</evidence>
<dbReference type="Pfam" id="PF03717">
    <property type="entry name" value="PBP_dimer"/>
    <property type="match status" value="1"/>
</dbReference>
<dbReference type="InterPro" id="IPR037532">
    <property type="entry name" value="FtsI_transpept"/>
</dbReference>
<keyword evidence="6 16" id="KW-0645">Protease</keyword>
<keyword evidence="11 16" id="KW-1133">Transmembrane helix</keyword>
<evidence type="ECO:0000256" key="16">
    <source>
        <dbReference type="HAMAP-Rule" id="MF_02080"/>
    </source>
</evidence>
<dbReference type="Gene3D" id="1.10.150.770">
    <property type="match status" value="1"/>
</dbReference>
<keyword evidence="3 16" id="KW-0997">Cell inner membrane</keyword>
<dbReference type="Gene3D" id="3.40.710.10">
    <property type="entry name" value="DD-peptidase/beta-lactamase superfamily"/>
    <property type="match status" value="1"/>
</dbReference>
<dbReference type="PANTHER" id="PTHR30627:SF1">
    <property type="entry name" value="PEPTIDOGLYCAN D,D-TRANSPEPTIDASE FTSI"/>
    <property type="match status" value="1"/>
</dbReference>
<name>A0ABS7ZPK9_9GAMM</name>